<evidence type="ECO:0000313" key="3">
    <source>
        <dbReference type="Proteomes" id="UP001596447"/>
    </source>
</evidence>
<dbReference type="EMBL" id="JBHTAR010000011">
    <property type="protein sequence ID" value="MFC7200014.1"/>
    <property type="molecule type" value="Genomic_DNA"/>
</dbReference>
<dbReference type="InterPro" id="IPR055536">
    <property type="entry name" value="DUF7112"/>
</dbReference>
<accession>A0ABD5Z4D9</accession>
<sequence>MADRVTHETCTTYDATLERAGGTRRPQVVLPADAADEFPDGEVVRLVLDGSEYRAQVRSDSAGRPVIRGAYDTPDLARDPSGGENRLREWVDEKGLDVGRSVHVDVVESGFKYGLRAPGEESTYAATGKPKDTLADIAKNLDR</sequence>
<gene>
    <name evidence="2" type="ORF">ACFQJ9_11445</name>
</gene>
<evidence type="ECO:0000256" key="1">
    <source>
        <dbReference type="SAM" id="MobiDB-lite"/>
    </source>
</evidence>
<reference evidence="2 3" key="1">
    <citation type="journal article" date="2019" name="Int. J. Syst. Evol. Microbiol.">
        <title>The Global Catalogue of Microorganisms (GCM) 10K type strain sequencing project: providing services to taxonomists for standard genome sequencing and annotation.</title>
        <authorList>
            <consortium name="The Broad Institute Genomics Platform"/>
            <consortium name="The Broad Institute Genome Sequencing Center for Infectious Disease"/>
            <person name="Wu L."/>
            <person name="Ma J."/>
        </authorList>
    </citation>
    <scope>NUCLEOTIDE SEQUENCE [LARGE SCALE GENOMIC DNA]</scope>
    <source>
        <strain evidence="2 3">XZGYJ-43</strain>
    </source>
</reference>
<dbReference type="Pfam" id="PF23424">
    <property type="entry name" value="DUF7112"/>
    <property type="match status" value="1"/>
</dbReference>
<name>A0ABD5Z4D9_9EURY</name>
<feature type="region of interest" description="Disordered" evidence="1">
    <location>
        <begin position="122"/>
        <end position="143"/>
    </location>
</feature>
<dbReference type="RefSeq" id="WP_279529934.1">
    <property type="nucleotide sequence ID" value="NZ_CP122312.1"/>
</dbReference>
<organism evidence="2 3">
    <name type="scientific">Halospeciosus flavus</name>
    <dbReference type="NCBI Taxonomy" id="3032283"/>
    <lineage>
        <taxon>Archaea</taxon>
        <taxon>Methanobacteriati</taxon>
        <taxon>Methanobacteriota</taxon>
        <taxon>Stenosarchaea group</taxon>
        <taxon>Halobacteria</taxon>
        <taxon>Halobacteriales</taxon>
        <taxon>Halobacteriaceae</taxon>
        <taxon>Halospeciosus</taxon>
    </lineage>
</organism>
<feature type="region of interest" description="Disordered" evidence="1">
    <location>
        <begin position="59"/>
        <end position="84"/>
    </location>
</feature>
<comment type="caution">
    <text evidence="2">The sequence shown here is derived from an EMBL/GenBank/DDBJ whole genome shotgun (WGS) entry which is preliminary data.</text>
</comment>
<protein>
    <submittedName>
        <fullName evidence="2">Uncharacterized protein</fullName>
    </submittedName>
</protein>
<keyword evidence="3" id="KW-1185">Reference proteome</keyword>
<dbReference type="Proteomes" id="UP001596447">
    <property type="component" value="Unassembled WGS sequence"/>
</dbReference>
<dbReference type="AlphaFoldDB" id="A0ABD5Z4D9"/>
<evidence type="ECO:0000313" key="2">
    <source>
        <dbReference type="EMBL" id="MFC7200014.1"/>
    </source>
</evidence>
<feature type="compositionally biased region" description="Basic and acidic residues" evidence="1">
    <location>
        <begin position="129"/>
        <end position="143"/>
    </location>
</feature>
<proteinExistence type="predicted"/>